<evidence type="ECO:0000256" key="1">
    <source>
        <dbReference type="ARBA" id="ARBA00004141"/>
    </source>
</evidence>
<comment type="similarity">
    <text evidence="2">Belongs to the OXA1/ALB3/YidC family.</text>
</comment>
<evidence type="ECO:0000256" key="5">
    <source>
        <dbReference type="ARBA" id="ARBA00023136"/>
    </source>
</evidence>
<dbReference type="GO" id="GO:0032979">
    <property type="term" value="P:protein insertion into mitochondrial inner membrane from matrix"/>
    <property type="evidence" value="ECO:0007669"/>
    <property type="project" value="TreeGrafter"/>
</dbReference>
<dbReference type="PANTHER" id="PTHR12428">
    <property type="entry name" value="OXA1"/>
    <property type="match status" value="1"/>
</dbReference>
<feature type="transmembrane region" description="Helical" evidence="6">
    <location>
        <begin position="60"/>
        <end position="82"/>
    </location>
</feature>
<evidence type="ECO:0000313" key="8">
    <source>
        <dbReference type="Proteomes" id="UP000191518"/>
    </source>
</evidence>
<dbReference type="STRING" id="29845.A0A1V6S371"/>
<reference evidence="8" key="1">
    <citation type="journal article" date="2017" name="Nat. Microbiol.">
        <title>Global analysis of biosynthetic gene clusters reveals vast potential of secondary metabolite production in Penicillium species.</title>
        <authorList>
            <person name="Nielsen J.C."/>
            <person name="Grijseels S."/>
            <person name="Prigent S."/>
            <person name="Ji B."/>
            <person name="Dainat J."/>
            <person name="Nielsen K.F."/>
            <person name="Frisvad J.C."/>
            <person name="Workman M."/>
            <person name="Nielsen J."/>
        </authorList>
    </citation>
    <scope>NUCLEOTIDE SEQUENCE [LARGE SCALE GENOMIC DNA]</scope>
    <source>
        <strain evidence="8">IBT 29486</strain>
    </source>
</reference>
<gene>
    <name evidence="7" type="ORF">PENVUL_c010G09936</name>
</gene>
<evidence type="ECO:0000256" key="2">
    <source>
        <dbReference type="ARBA" id="ARBA00009877"/>
    </source>
</evidence>
<organism evidence="7 8">
    <name type="scientific">Penicillium vulpinum</name>
    <dbReference type="NCBI Taxonomy" id="29845"/>
    <lineage>
        <taxon>Eukaryota</taxon>
        <taxon>Fungi</taxon>
        <taxon>Dikarya</taxon>
        <taxon>Ascomycota</taxon>
        <taxon>Pezizomycotina</taxon>
        <taxon>Eurotiomycetes</taxon>
        <taxon>Eurotiomycetidae</taxon>
        <taxon>Eurotiales</taxon>
        <taxon>Aspergillaceae</taxon>
        <taxon>Penicillium</taxon>
    </lineage>
</organism>
<evidence type="ECO:0008006" key="9">
    <source>
        <dbReference type="Google" id="ProtNLM"/>
    </source>
</evidence>
<dbReference type="Proteomes" id="UP000191518">
    <property type="component" value="Unassembled WGS sequence"/>
</dbReference>
<name>A0A1V6S371_9EURO</name>
<keyword evidence="4 6" id="KW-1133">Transmembrane helix</keyword>
<comment type="caution">
    <text evidence="7">The sequence shown here is derived from an EMBL/GenBank/DDBJ whole genome shotgun (WGS) entry which is preliminary data.</text>
</comment>
<sequence>MFGLRSAHALQLTRRAVQLPRSQVRHFHPTRPASFSIIDLALDSSTAFIHGVHTVSCLPWVASIPLTALLVRTFVGLPILLYSRIHRHRERKISPITRAWMKRYREKHSVQHHRDTYARLIPPEVKRKIVLDTRKRTAELHKRWGVSGKYKAVGFLQIPVFIALMESLRGMSGNNNGIIAWLSSFIESSQDPASAAQSLHLTIEPTLANEGALWFPDLLAGDPTGVLPLFLTASILGNLLNGWKVKRWSDIQFLPKIEMYQQVFFSGLRAFAIVFTCYIGFASWIQEMPTALMLYWITSTNIATLQTWVLDNKVFSPVTSARFQPRYIAFKKPGDKDPFQINNLR</sequence>
<evidence type="ECO:0000256" key="3">
    <source>
        <dbReference type="ARBA" id="ARBA00022692"/>
    </source>
</evidence>
<dbReference type="AlphaFoldDB" id="A0A1V6S371"/>
<dbReference type="GO" id="GO:0033617">
    <property type="term" value="P:mitochondrial respiratory chain complex IV assembly"/>
    <property type="evidence" value="ECO:0007669"/>
    <property type="project" value="TreeGrafter"/>
</dbReference>
<feature type="transmembrane region" description="Helical" evidence="6">
    <location>
        <begin position="225"/>
        <end position="243"/>
    </location>
</feature>
<dbReference type="PANTHER" id="PTHR12428:SF65">
    <property type="entry name" value="CYTOCHROME C OXIDASE ASSEMBLY PROTEIN COX18, MITOCHONDRIAL"/>
    <property type="match status" value="1"/>
</dbReference>
<dbReference type="GO" id="GO:0032977">
    <property type="term" value="F:membrane insertase activity"/>
    <property type="evidence" value="ECO:0007669"/>
    <property type="project" value="InterPro"/>
</dbReference>
<accession>A0A1V6S371</accession>
<dbReference type="EMBL" id="MDYP01000010">
    <property type="protein sequence ID" value="OQE08318.1"/>
    <property type="molecule type" value="Genomic_DNA"/>
</dbReference>
<evidence type="ECO:0000256" key="6">
    <source>
        <dbReference type="SAM" id="Phobius"/>
    </source>
</evidence>
<dbReference type="InterPro" id="IPR001708">
    <property type="entry name" value="YidC/ALB3/OXA1/COX18"/>
</dbReference>
<feature type="transmembrane region" description="Helical" evidence="6">
    <location>
        <begin position="150"/>
        <end position="168"/>
    </location>
</feature>
<comment type="subcellular location">
    <subcellularLocation>
        <location evidence="1">Membrane</location>
        <topology evidence="1">Multi-pass membrane protein</topology>
    </subcellularLocation>
</comment>
<evidence type="ECO:0000256" key="4">
    <source>
        <dbReference type="ARBA" id="ARBA00022989"/>
    </source>
</evidence>
<keyword evidence="3 6" id="KW-0812">Transmembrane</keyword>
<evidence type="ECO:0000313" key="7">
    <source>
        <dbReference type="EMBL" id="OQE08318.1"/>
    </source>
</evidence>
<proteinExistence type="inferred from homology"/>
<keyword evidence="8" id="KW-1185">Reference proteome</keyword>
<keyword evidence="5 6" id="KW-0472">Membrane</keyword>
<protein>
    <recommendedName>
        <fullName evidence="9">Mitochondrial export translocase Oxa2</fullName>
    </recommendedName>
</protein>
<dbReference type="GO" id="GO:0005743">
    <property type="term" value="C:mitochondrial inner membrane"/>
    <property type="evidence" value="ECO:0007669"/>
    <property type="project" value="TreeGrafter"/>
</dbReference>
<feature type="transmembrane region" description="Helical" evidence="6">
    <location>
        <begin position="263"/>
        <end position="285"/>
    </location>
</feature>